<comment type="catalytic activity">
    <reaction evidence="10">
        <text>fluoride(in) = fluoride(out)</text>
        <dbReference type="Rhea" id="RHEA:76159"/>
        <dbReference type="ChEBI" id="CHEBI:17051"/>
    </reaction>
    <physiologicalReaction direction="left-to-right" evidence="10">
        <dbReference type="Rhea" id="RHEA:76160"/>
    </physiologicalReaction>
</comment>
<gene>
    <name evidence="11" type="primary">fluC</name>
    <name evidence="11" type="synonym">crcB</name>
    <name evidence="12" type="ORF">HELGO_WM14690</name>
</gene>
<keyword evidence="3" id="KW-0997">Cell inner membrane</keyword>
<keyword evidence="5 11" id="KW-1133">Transmembrane helix</keyword>
<keyword evidence="6 11" id="KW-0406">Ion transport</keyword>
<evidence type="ECO:0000256" key="5">
    <source>
        <dbReference type="ARBA" id="ARBA00022989"/>
    </source>
</evidence>
<evidence type="ECO:0000256" key="10">
    <source>
        <dbReference type="ARBA" id="ARBA00035585"/>
    </source>
</evidence>
<organism evidence="12">
    <name type="scientific">uncultured Sulfurovum sp</name>
    <dbReference type="NCBI Taxonomy" id="269237"/>
    <lineage>
        <taxon>Bacteria</taxon>
        <taxon>Pseudomonadati</taxon>
        <taxon>Campylobacterota</taxon>
        <taxon>Epsilonproteobacteria</taxon>
        <taxon>Campylobacterales</taxon>
        <taxon>Sulfurovaceae</taxon>
        <taxon>Sulfurovum</taxon>
        <taxon>environmental samples</taxon>
    </lineage>
</organism>
<evidence type="ECO:0000256" key="2">
    <source>
        <dbReference type="ARBA" id="ARBA00022475"/>
    </source>
</evidence>
<protein>
    <recommendedName>
        <fullName evidence="11">Fluoride-specific ion channel FluC</fullName>
    </recommendedName>
</protein>
<evidence type="ECO:0000256" key="1">
    <source>
        <dbReference type="ARBA" id="ARBA00004651"/>
    </source>
</evidence>
<dbReference type="EMBL" id="CACVAP010000046">
    <property type="protein sequence ID" value="CAA6804922.1"/>
    <property type="molecule type" value="Genomic_DNA"/>
</dbReference>
<sequence>MQLGLLLAVGIGGFVGAILRFSISNWVNSLSSSSFPFGTLCVNVLGSFVIGFLFLYFQQVNLSVYQKSLLITGLLGALTTFSTFSLDTVLLMQAELYVKALSNVLLNVALSIGATLLGMIIFKRLYL</sequence>
<comment type="activity regulation">
    <text evidence="11">Na(+) is not transported, but it plays an essential structural role and its presence is essential for fluoride channel function.</text>
</comment>
<evidence type="ECO:0000256" key="9">
    <source>
        <dbReference type="ARBA" id="ARBA00035120"/>
    </source>
</evidence>
<dbReference type="InterPro" id="IPR003691">
    <property type="entry name" value="FluC"/>
</dbReference>
<comment type="similarity">
    <text evidence="9 11">Belongs to the fluoride channel Fluc/FEX (TC 1.A.43) family.</text>
</comment>
<keyword evidence="7 11" id="KW-0472">Membrane</keyword>
<feature type="transmembrane region" description="Helical" evidence="11">
    <location>
        <begin position="5"/>
        <end position="23"/>
    </location>
</feature>
<evidence type="ECO:0000313" key="12">
    <source>
        <dbReference type="EMBL" id="CAA6804922.1"/>
    </source>
</evidence>
<evidence type="ECO:0000256" key="6">
    <source>
        <dbReference type="ARBA" id="ARBA00023065"/>
    </source>
</evidence>
<accession>A0A6S6S5I1</accession>
<comment type="function">
    <text evidence="11">Fluoride-specific ion channel. Important for reducing fluoride concentration in the cell, thus reducing its toxicity.</text>
</comment>
<keyword evidence="11" id="KW-0813">Transport</keyword>
<comment type="subcellular location">
    <subcellularLocation>
        <location evidence="1 11">Cell membrane</location>
        <topology evidence="1 11">Multi-pass membrane protein</topology>
    </subcellularLocation>
</comment>
<dbReference type="GO" id="GO:0046872">
    <property type="term" value="F:metal ion binding"/>
    <property type="evidence" value="ECO:0007669"/>
    <property type="project" value="UniProtKB-KW"/>
</dbReference>
<feature type="binding site" evidence="11">
    <location>
        <position position="79"/>
    </location>
    <ligand>
        <name>Na(+)</name>
        <dbReference type="ChEBI" id="CHEBI:29101"/>
        <note>structural</note>
    </ligand>
</feature>
<name>A0A6S6S5I1_9BACT</name>
<dbReference type="PANTHER" id="PTHR28259:SF1">
    <property type="entry name" value="FLUORIDE EXPORT PROTEIN 1-RELATED"/>
    <property type="match status" value="1"/>
</dbReference>
<proteinExistence type="inferred from homology"/>
<keyword evidence="11" id="KW-0479">Metal-binding</keyword>
<reference evidence="12" key="1">
    <citation type="submission" date="2020-01" db="EMBL/GenBank/DDBJ databases">
        <authorList>
            <person name="Meier V. D."/>
            <person name="Meier V D."/>
        </authorList>
    </citation>
    <scope>NUCLEOTIDE SEQUENCE</scope>
    <source>
        <strain evidence="12">HLG_WM_MAG_06</strain>
    </source>
</reference>
<keyword evidence="8 11" id="KW-0407">Ion channel</keyword>
<keyword evidence="4 11" id="KW-0812">Transmembrane</keyword>
<dbReference type="HAMAP" id="MF_00454">
    <property type="entry name" value="FluC"/>
    <property type="match status" value="1"/>
</dbReference>
<feature type="transmembrane region" description="Helical" evidence="11">
    <location>
        <begin position="69"/>
        <end position="92"/>
    </location>
</feature>
<evidence type="ECO:0000256" key="11">
    <source>
        <dbReference type="HAMAP-Rule" id="MF_00454"/>
    </source>
</evidence>
<feature type="binding site" evidence="11">
    <location>
        <position position="76"/>
    </location>
    <ligand>
        <name>Na(+)</name>
        <dbReference type="ChEBI" id="CHEBI:29101"/>
        <note>structural</note>
    </ligand>
</feature>
<dbReference type="PANTHER" id="PTHR28259">
    <property type="entry name" value="FLUORIDE EXPORT PROTEIN 1-RELATED"/>
    <property type="match status" value="1"/>
</dbReference>
<dbReference type="Pfam" id="PF02537">
    <property type="entry name" value="CRCB"/>
    <property type="match status" value="1"/>
</dbReference>
<feature type="transmembrane region" description="Helical" evidence="11">
    <location>
        <begin position="35"/>
        <end position="57"/>
    </location>
</feature>
<dbReference type="GO" id="GO:0005886">
    <property type="term" value="C:plasma membrane"/>
    <property type="evidence" value="ECO:0007669"/>
    <property type="project" value="UniProtKB-SubCell"/>
</dbReference>
<keyword evidence="2 11" id="KW-1003">Cell membrane</keyword>
<evidence type="ECO:0000256" key="3">
    <source>
        <dbReference type="ARBA" id="ARBA00022519"/>
    </source>
</evidence>
<feature type="transmembrane region" description="Helical" evidence="11">
    <location>
        <begin position="104"/>
        <end position="122"/>
    </location>
</feature>
<dbReference type="GO" id="GO:0062054">
    <property type="term" value="F:fluoride channel activity"/>
    <property type="evidence" value="ECO:0007669"/>
    <property type="project" value="UniProtKB-UniRule"/>
</dbReference>
<evidence type="ECO:0000256" key="8">
    <source>
        <dbReference type="ARBA" id="ARBA00023303"/>
    </source>
</evidence>
<dbReference type="NCBIfam" id="TIGR00494">
    <property type="entry name" value="crcB"/>
    <property type="match status" value="1"/>
</dbReference>
<dbReference type="GO" id="GO:0140114">
    <property type="term" value="P:cellular detoxification of fluoride"/>
    <property type="evidence" value="ECO:0007669"/>
    <property type="project" value="UniProtKB-UniRule"/>
</dbReference>
<evidence type="ECO:0000256" key="4">
    <source>
        <dbReference type="ARBA" id="ARBA00022692"/>
    </source>
</evidence>
<evidence type="ECO:0000256" key="7">
    <source>
        <dbReference type="ARBA" id="ARBA00023136"/>
    </source>
</evidence>
<dbReference type="AlphaFoldDB" id="A0A6S6S5I1"/>
<keyword evidence="11" id="KW-0915">Sodium</keyword>